<evidence type="ECO:0000256" key="1">
    <source>
        <dbReference type="ARBA" id="ARBA00022737"/>
    </source>
</evidence>
<keyword evidence="2" id="KW-0802">TPR repeat</keyword>
<feature type="region of interest" description="Disordered" evidence="3">
    <location>
        <begin position="833"/>
        <end position="852"/>
    </location>
</feature>
<dbReference type="GO" id="GO:0031415">
    <property type="term" value="C:NatA complex"/>
    <property type="evidence" value="ECO:0007669"/>
    <property type="project" value="TreeGrafter"/>
</dbReference>
<dbReference type="InterPro" id="IPR011990">
    <property type="entry name" value="TPR-like_helical_dom_sf"/>
</dbReference>
<organism evidence="4 5">
    <name type="scientific">Malassezia japonica</name>
    <dbReference type="NCBI Taxonomy" id="223818"/>
    <lineage>
        <taxon>Eukaryota</taxon>
        <taxon>Fungi</taxon>
        <taxon>Dikarya</taxon>
        <taxon>Basidiomycota</taxon>
        <taxon>Ustilaginomycotina</taxon>
        <taxon>Malasseziomycetes</taxon>
        <taxon>Malasseziales</taxon>
        <taxon>Malasseziaceae</taxon>
        <taxon>Malassezia</taxon>
    </lineage>
</organism>
<dbReference type="SMART" id="SM00028">
    <property type="entry name" value="TPR"/>
    <property type="match status" value="4"/>
</dbReference>
<sequence>MPPKVVPLPTKERALFAKLIQEYETKKYKPAIKTADAILKKVPEHGETLAIKGLVLASMHQKEEGLKLAKQGLCKNLMSFICWHALGIIHRMDRNYEESLKCYGQALRIEGGNINLVRESAFMQLQLRNYAPLIEARLILLRAQPHLRVNWIALAVAHDLANNKAQAVRVLTAYEDVTKDVPPHNYEFSEVVLYHASILAQLHEPEQVLAILEKHQDKLYDLPAIDDMKAAALHELGRTTEAESVLRRLLERNPENKSTIRRLLDLLAKDKSAEERESLVLSQLLQLQETFPKATALRRVALDEAHGAQFATQARDYIERALVKNVPSLFSDVKPLYKDAAKQAAVEEIVEQFRQEWDPTQERGTAEPPSSYLWTMYFLAHHYSYTGRAERALQYIDSIIAHSPAMPELYMTRARILKRAGAYQAASDAMEDARLLDGQDRYLNTKAAKYLLRADRVEESSRVLKLFTKPDVPDPVADLVDMQAVGYLIEDAKAHKRTGDDALALKRFHQIDKILAEIYDDQLDFHSYCLRKMTLRSYVQTVHFEDDLYARPVYVQAASGAIELYAQLHDEQAAAGSEAAQAAAQKRAAVTQKKAAMRAELVAAASKQVERITEDDLMPAPDADPYGEKLFATSKPLEDAHHYVRKLQVSNPNVIETWLSTFEVALREQKWLLVLRALSLAYAIDASHPTLHVQLLRFRKAIEATPLPDAAAAALKDLSADVPALAAPLEALQTEFVQRHGTQSPAHVLGAAEGLWILRGSSGASDAAELVSGLGRAEMKTSLAAYEQAYAFLQRIEARGATLDASVASPAFAKAALAAWPRADAFKAPHELEAESNERAAARATWLPPADP</sequence>
<dbReference type="PIRSF" id="PIRSF000422">
    <property type="entry name" value="N-terminal-AcTrfase-A_aux_su"/>
    <property type="match status" value="1"/>
</dbReference>
<dbReference type="EMBL" id="CP119958">
    <property type="protein sequence ID" value="WFD37797.1"/>
    <property type="molecule type" value="Genomic_DNA"/>
</dbReference>
<dbReference type="AlphaFoldDB" id="A0AAF0J8M5"/>
<keyword evidence="5" id="KW-1185">Reference proteome</keyword>
<keyword evidence="1" id="KW-0677">Repeat</keyword>
<dbReference type="Proteomes" id="UP001217754">
    <property type="component" value="Chromosome 1"/>
</dbReference>
<evidence type="ECO:0000256" key="3">
    <source>
        <dbReference type="SAM" id="MobiDB-lite"/>
    </source>
</evidence>
<reference evidence="4" key="1">
    <citation type="submission" date="2023-03" db="EMBL/GenBank/DDBJ databases">
        <title>Mating type loci evolution in Malassezia.</title>
        <authorList>
            <person name="Coelho M.A."/>
        </authorList>
    </citation>
    <scope>NUCLEOTIDE SEQUENCE</scope>
    <source>
        <strain evidence="4">CBS 9431</strain>
    </source>
</reference>
<dbReference type="Pfam" id="PF12569">
    <property type="entry name" value="NatA_aux_su"/>
    <property type="match status" value="1"/>
</dbReference>
<gene>
    <name evidence="4" type="ORF">MJAP1_000744</name>
</gene>
<proteinExistence type="predicted"/>
<dbReference type="Gene3D" id="1.25.40.1010">
    <property type="match status" value="1"/>
</dbReference>
<evidence type="ECO:0000313" key="5">
    <source>
        <dbReference type="Proteomes" id="UP001217754"/>
    </source>
</evidence>
<dbReference type="PANTHER" id="PTHR22767">
    <property type="entry name" value="N-TERMINAL ACETYLTRANSFERASE-RELATED"/>
    <property type="match status" value="1"/>
</dbReference>
<evidence type="ECO:0000256" key="2">
    <source>
        <dbReference type="ARBA" id="ARBA00022803"/>
    </source>
</evidence>
<evidence type="ECO:0000313" key="4">
    <source>
        <dbReference type="EMBL" id="WFD37797.1"/>
    </source>
</evidence>
<evidence type="ECO:0008006" key="6">
    <source>
        <dbReference type="Google" id="ProtNLM"/>
    </source>
</evidence>
<protein>
    <recommendedName>
        <fullName evidence="6">N-alpha-acetyltransferase 16, NatA auxiliary subunit</fullName>
    </recommendedName>
</protein>
<dbReference type="PANTHER" id="PTHR22767:SF2">
    <property type="entry name" value="N(ALPHA)-ACETYLTRANSFERASE 15_16, ISOFORM A"/>
    <property type="match status" value="1"/>
</dbReference>
<dbReference type="SUPFAM" id="SSF48452">
    <property type="entry name" value="TPR-like"/>
    <property type="match status" value="2"/>
</dbReference>
<name>A0AAF0J8M5_9BASI</name>
<dbReference type="InterPro" id="IPR021183">
    <property type="entry name" value="NatA_aux_su"/>
</dbReference>
<dbReference type="InterPro" id="IPR019734">
    <property type="entry name" value="TPR_rpt"/>
</dbReference>
<accession>A0AAF0J8M5</accession>
<dbReference type="Gene3D" id="1.25.40.1040">
    <property type="match status" value="1"/>
</dbReference>
<dbReference type="GeneID" id="85224393"/>
<dbReference type="RefSeq" id="XP_060120694.1">
    <property type="nucleotide sequence ID" value="XM_060264711.1"/>
</dbReference>